<reference evidence="2" key="1">
    <citation type="journal article" date="2021" name="Front. Plant Sci.">
        <title>Chromosome-Scale Genome Assembly for Chinese Sour Jujube and Insights Into Its Genome Evolution and Domestication Signature.</title>
        <authorList>
            <person name="Shen L.-Y."/>
            <person name="Luo H."/>
            <person name="Wang X.-L."/>
            <person name="Wang X.-M."/>
            <person name="Qiu X.-J."/>
            <person name="Liu H."/>
            <person name="Zhou S.-S."/>
            <person name="Jia K.-H."/>
            <person name="Nie S."/>
            <person name="Bao Y.-T."/>
            <person name="Zhang R.-G."/>
            <person name="Yun Q.-Z."/>
            <person name="Chai Y.-H."/>
            <person name="Lu J.-Y."/>
            <person name="Li Y."/>
            <person name="Zhao S.-W."/>
            <person name="Mao J.-F."/>
            <person name="Jia S.-G."/>
            <person name="Mao Y.-M."/>
        </authorList>
    </citation>
    <scope>NUCLEOTIDE SEQUENCE</scope>
    <source>
        <strain evidence="2">AT0</strain>
        <tissue evidence="2">Leaf</tissue>
    </source>
</reference>
<evidence type="ECO:0000313" key="3">
    <source>
        <dbReference type="Proteomes" id="UP000813462"/>
    </source>
</evidence>
<name>A0A978VVV4_ZIZJJ</name>
<feature type="signal peptide" evidence="1">
    <location>
        <begin position="1"/>
        <end position="17"/>
    </location>
</feature>
<organism evidence="2 3">
    <name type="scientific">Ziziphus jujuba var. spinosa</name>
    <dbReference type="NCBI Taxonomy" id="714518"/>
    <lineage>
        <taxon>Eukaryota</taxon>
        <taxon>Viridiplantae</taxon>
        <taxon>Streptophyta</taxon>
        <taxon>Embryophyta</taxon>
        <taxon>Tracheophyta</taxon>
        <taxon>Spermatophyta</taxon>
        <taxon>Magnoliopsida</taxon>
        <taxon>eudicotyledons</taxon>
        <taxon>Gunneridae</taxon>
        <taxon>Pentapetalae</taxon>
        <taxon>rosids</taxon>
        <taxon>fabids</taxon>
        <taxon>Rosales</taxon>
        <taxon>Rhamnaceae</taxon>
        <taxon>Paliureae</taxon>
        <taxon>Ziziphus</taxon>
    </lineage>
</organism>
<sequence length="142" mass="15979">MSTPFKSPLWLPRVLLAVECFPCYDTRRCADHGSLLSVTPPSLPNTSRETKVMPPCSVQKSTAQAATFGFDAINNDYKVCVIHLFGSDCKPNPVWFKLEVYSLRTDSWNLITGSGELQIDLFYIDERVGVYNWSLFVGSIYS</sequence>
<protein>
    <submittedName>
        <fullName evidence="2">Uncharacterized protein</fullName>
    </submittedName>
</protein>
<dbReference type="AlphaFoldDB" id="A0A978VVV4"/>
<keyword evidence="1" id="KW-0732">Signal</keyword>
<comment type="caution">
    <text evidence="2">The sequence shown here is derived from an EMBL/GenBank/DDBJ whole genome shotgun (WGS) entry which is preliminary data.</text>
</comment>
<dbReference type="Proteomes" id="UP000813462">
    <property type="component" value="Unassembled WGS sequence"/>
</dbReference>
<dbReference type="EMBL" id="JAEACU010000002">
    <property type="protein sequence ID" value="KAH7542949.1"/>
    <property type="molecule type" value="Genomic_DNA"/>
</dbReference>
<proteinExistence type="predicted"/>
<accession>A0A978VVV4</accession>
<evidence type="ECO:0000256" key="1">
    <source>
        <dbReference type="SAM" id="SignalP"/>
    </source>
</evidence>
<feature type="chain" id="PRO_5037800470" evidence="1">
    <location>
        <begin position="18"/>
        <end position="142"/>
    </location>
</feature>
<evidence type="ECO:0000313" key="2">
    <source>
        <dbReference type="EMBL" id="KAH7542949.1"/>
    </source>
</evidence>
<gene>
    <name evidence="2" type="ORF">FEM48_Zijuj02G0129600</name>
</gene>